<dbReference type="GO" id="GO:0020037">
    <property type="term" value="F:heme binding"/>
    <property type="evidence" value="ECO:0007669"/>
    <property type="project" value="InterPro"/>
</dbReference>
<evidence type="ECO:0000256" key="3">
    <source>
        <dbReference type="ARBA" id="ARBA00023004"/>
    </source>
</evidence>
<keyword evidence="2" id="KW-0479">Metal-binding</keyword>
<proteinExistence type="predicted"/>
<evidence type="ECO:0000259" key="4">
    <source>
        <dbReference type="PROSITE" id="PS51007"/>
    </source>
</evidence>
<protein>
    <recommendedName>
        <fullName evidence="4">Cytochrome c domain-containing protein</fullName>
    </recommendedName>
</protein>
<name>A0A381VBU1_9ZZZZ</name>
<dbReference type="InterPro" id="IPR036909">
    <property type="entry name" value="Cyt_c-like_dom_sf"/>
</dbReference>
<gene>
    <name evidence="5" type="ORF">METZ01_LOCUS90438</name>
</gene>
<dbReference type="InterPro" id="IPR009056">
    <property type="entry name" value="Cyt_c-like_dom"/>
</dbReference>
<reference evidence="5" key="1">
    <citation type="submission" date="2018-05" db="EMBL/GenBank/DDBJ databases">
        <authorList>
            <person name="Lanie J.A."/>
            <person name="Ng W.-L."/>
            <person name="Kazmierczak K.M."/>
            <person name="Andrzejewski T.M."/>
            <person name="Davidsen T.M."/>
            <person name="Wayne K.J."/>
            <person name="Tettelin H."/>
            <person name="Glass J.I."/>
            <person name="Rusch D."/>
            <person name="Podicherti R."/>
            <person name="Tsui H.-C.T."/>
            <person name="Winkler M.E."/>
        </authorList>
    </citation>
    <scope>NUCLEOTIDE SEQUENCE</scope>
</reference>
<keyword evidence="1" id="KW-0349">Heme</keyword>
<keyword evidence="3" id="KW-0408">Iron</keyword>
<dbReference type="Pfam" id="PF00034">
    <property type="entry name" value="Cytochrom_C"/>
    <property type="match status" value="1"/>
</dbReference>
<dbReference type="EMBL" id="UINC01008347">
    <property type="protein sequence ID" value="SVA37584.1"/>
    <property type="molecule type" value="Genomic_DNA"/>
</dbReference>
<dbReference type="SUPFAM" id="SSF46626">
    <property type="entry name" value="Cytochrome c"/>
    <property type="match status" value="1"/>
</dbReference>
<sequence length="225" mass="24374">MFALGLTLVLAVWIVSKYGKEAQPQSLTTERDQARAEKRVELKKADEEALGGYGVVDAVRKVYQVPIADAMTVVVSRMNEGSGSLHKELISRSMAAAGLAVAGNEEDLQDPELIAQGKTLFLTKICFTCHQTDPAVPAPAGLALKAPNFLGEFWGKEREVHKGLGGPIEKVKFDAAYFTESVRKPMDKVVKGALTPMPPPPPVTDEELKALLAYVKSLSKAEKKK</sequence>
<dbReference type="GO" id="GO:0046872">
    <property type="term" value="F:metal ion binding"/>
    <property type="evidence" value="ECO:0007669"/>
    <property type="project" value="UniProtKB-KW"/>
</dbReference>
<dbReference type="AlphaFoldDB" id="A0A381VBU1"/>
<dbReference type="GO" id="GO:0009055">
    <property type="term" value="F:electron transfer activity"/>
    <property type="evidence" value="ECO:0007669"/>
    <property type="project" value="InterPro"/>
</dbReference>
<evidence type="ECO:0000256" key="1">
    <source>
        <dbReference type="ARBA" id="ARBA00022617"/>
    </source>
</evidence>
<dbReference type="Gene3D" id="1.10.760.10">
    <property type="entry name" value="Cytochrome c-like domain"/>
    <property type="match status" value="1"/>
</dbReference>
<organism evidence="5">
    <name type="scientific">marine metagenome</name>
    <dbReference type="NCBI Taxonomy" id="408172"/>
    <lineage>
        <taxon>unclassified sequences</taxon>
        <taxon>metagenomes</taxon>
        <taxon>ecological metagenomes</taxon>
    </lineage>
</organism>
<accession>A0A381VBU1</accession>
<evidence type="ECO:0000256" key="2">
    <source>
        <dbReference type="ARBA" id="ARBA00022723"/>
    </source>
</evidence>
<feature type="domain" description="Cytochrome c" evidence="4">
    <location>
        <begin position="112"/>
        <end position="219"/>
    </location>
</feature>
<evidence type="ECO:0000313" key="5">
    <source>
        <dbReference type="EMBL" id="SVA37584.1"/>
    </source>
</evidence>
<dbReference type="PROSITE" id="PS51007">
    <property type="entry name" value="CYTC"/>
    <property type="match status" value="1"/>
</dbReference>